<proteinExistence type="predicted"/>
<keyword evidence="2" id="KW-1185">Reference proteome</keyword>
<evidence type="ECO:0000313" key="1">
    <source>
        <dbReference type="EMBL" id="GAA3944736.1"/>
    </source>
</evidence>
<evidence type="ECO:0000313" key="2">
    <source>
        <dbReference type="Proteomes" id="UP001501000"/>
    </source>
</evidence>
<sequence>MPPERTNGAGGTGGGLAVPMAWLCADCLADELLRAAGLAPPGSLEFRAGRQTLALTVHLSLPPDAPGPKARGRTAGRAEEWLRRTAHARAWAAWVEERIAGRLAAGGEDDPDLDLARGTWRTLTGTWLRATDLEGLATTGPGCRVDESVQVWLPAWELGLPLAHLALRLR</sequence>
<protein>
    <submittedName>
        <fullName evidence="1">Uncharacterized protein</fullName>
    </submittedName>
</protein>
<organism evidence="1 2">
    <name type="scientific">Streptomyces gulbargensis</name>
    <dbReference type="NCBI Taxonomy" id="364901"/>
    <lineage>
        <taxon>Bacteria</taxon>
        <taxon>Bacillati</taxon>
        <taxon>Actinomycetota</taxon>
        <taxon>Actinomycetes</taxon>
        <taxon>Kitasatosporales</taxon>
        <taxon>Streptomycetaceae</taxon>
        <taxon>Streptomyces</taxon>
    </lineage>
</organism>
<gene>
    <name evidence="1" type="ORF">GCM10022244_60280</name>
</gene>
<comment type="caution">
    <text evidence="1">The sequence shown here is derived from an EMBL/GenBank/DDBJ whole genome shotgun (WGS) entry which is preliminary data.</text>
</comment>
<name>A0ABP7NEH9_9ACTN</name>
<dbReference type="Proteomes" id="UP001501000">
    <property type="component" value="Unassembled WGS sequence"/>
</dbReference>
<reference evidence="2" key="1">
    <citation type="journal article" date="2019" name="Int. J. Syst. Evol. Microbiol.">
        <title>The Global Catalogue of Microorganisms (GCM) 10K type strain sequencing project: providing services to taxonomists for standard genome sequencing and annotation.</title>
        <authorList>
            <consortium name="The Broad Institute Genomics Platform"/>
            <consortium name="The Broad Institute Genome Sequencing Center for Infectious Disease"/>
            <person name="Wu L."/>
            <person name="Ma J."/>
        </authorList>
    </citation>
    <scope>NUCLEOTIDE SEQUENCE [LARGE SCALE GENOMIC DNA]</scope>
    <source>
        <strain evidence="2">JCM 16956</strain>
    </source>
</reference>
<dbReference type="RefSeq" id="WP_345289094.1">
    <property type="nucleotide sequence ID" value="NZ_BAABAJ010000041.1"/>
</dbReference>
<dbReference type="EMBL" id="BAABAJ010000041">
    <property type="protein sequence ID" value="GAA3944736.1"/>
    <property type="molecule type" value="Genomic_DNA"/>
</dbReference>
<accession>A0ABP7NEH9</accession>